<evidence type="ECO:0000256" key="8">
    <source>
        <dbReference type="ARBA" id="ARBA00022843"/>
    </source>
</evidence>
<feature type="non-terminal residue" evidence="15">
    <location>
        <position position="1"/>
    </location>
</feature>
<dbReference type="PANTHER" id="PTHR24388">
    <property type="entry name" value="ZINC FINGER PROTEIN"/>
    <property type="match status" value="1"/>
</dbReference>
<feature type="compositionally biased region" description="Basic residues" evidence="13">
    <location>
        <begin position="652"/>
        <end position="661"/>
    </location>
</feature>
<evidence type="ECO:0000259" key="14">
    <source>
        <dbReference type="PROSITE" id="PS00028"/>
    </source>
</evidence>
<feature type="compositionally biased region" description="Low complexity" evidence="13">
    <location>
        <begin position="1014"/>
        <end position="1026"/>
    </location>
</feature>
<dbReference type="GO" id="GO:0000981">
    <property type="term" value="F:DNA-binding transcription factor activity, RNA polymerase II-specific"/>
    <property type="evidence" value="ECO:0007669"/>
    <property type="project" value="TreeGrafter"/>
</dbReference>
<evidence type="ECO:0000256" key="10">
    <source>
        <dbReference type="ARBA" id="ARBA00023125"/>
    </source>
</evidence>
<keyword evidence="10" id="KW-0238">DNA-binding</keyword>
<feature type="domain" description="C2H2-type" evidence="14">
    <location>
        <begin position="634"/>
        <end position="655"/>
    </location>
</feature>
<feature type="non-terminal residue" evidence="15">
    <location>
        <position position="1079"/>
    </location>
</feature>
<comment type="subcellular location">
    <subcellularLocation>
        <location evidence="2">Nucleus</location>
    </subcellularLocation>
</comment>
<evidence type="ECO:0000256" key="2">
    <source>
        <dbReference type="ARBA" id="ARBA00004123"/>
    </source>
</evidence>
<keyword evidence="8" id="KW-0832">Ubl conjugation</keyword>
<feature type="compositionally biased region" description="Low complexity" evidence="13">
    <location>
        <begin position="43"/>
        <end position="55"/>
    </location>
</feature>
<dbReference type="Gene3D" id="3.30.160.60">
    <property type="entry name" value="Classic Zinc Finger"/>
    <property type="match status" value="1"/>
</dbReference>
<comment type="caution">
    <text evidence="15">The sequence shown here is derived from an EMBL/GenBank/DDBJ whole genome shotgun (WGS) entry which is preliminary data.</text>
</comment>
<feature type="region of interest" description="Disordered" evidence="13">
    <location>
        <begin position="336"/>
        <end position="385"/>
    </location>
</feature>
<reference evidence="15" key="1">
    <citation type="journal article" date="2021" name="Cell">
        <title>Tracing the genetic footprints of vertebrate landing in non-teleost ray-finned fishes.</title>
        <authorList>
            <person name="Bi X."/>
            <person name="Wang K."/>
            <person name="Yang L."/>
            <person name="Pan H."/>
            <person name="Jiang H."/>
            <person name="Wei Q."/>
            <person name="Fang M."/>
            <person name="Yu H."/>
            <person name="Zhu C."/>
            <person name="Cai Y."/>
            <person name="He Y."/>
            <person name="Gan X."/>
            <person name="Zeng H."/>
            <person name="Yu D."/>
            <person name="Zhu Y."/>
            <person name="Jiang H."/>
            <person name="Qiu Q."/>
            <person name="Yang H."/>
            <person name="Zhang Y.E."/>
            <person name="Wang W."/>
            <person name="Zhu M."/>
            <person name="He S."/>
            <person name="Zhang G."/>
        </authorList>
    </citation>
    <scope>NUCLEOTIDE SEQUENCE</scope>
    <source>
        <strain evidence="15">Allg_001</strain>
    </source>
</reference>
<keyword evidence="5" id="KW-0677">Repeat</keyword>
<feature type="region of interest" description="Disordered" evidence="13">
    <location>
        <begin position="860"/>
        <end position="1079"/>
    </location>
</feature>
<feature type="compositionally biased region" description="Acidic residues" evidence="13">
    <location>
        <begin position="1"/>
        <end position="14"/>
    </location>
</feature>
<dbReference type="SMART" id="SM00355">
    <property type="entry name" value="ZnF_C2H2"/>
    <property type="match status" value="8"/>
</dbReference>
<feature type="region of interest" description="Disordered" evidence="13">
    <location>
        <begin position="113"/>
        <end position="133"/>
    </location>
</feature>
<feature type="domain" description="C2H2-type" evidence="14">
    <location>
        <begin position="517"/>
        <end position="538"/>
    </location>
</feature>
<dbReference type="AlphaFoldDB" id="A0A8J7P4R8"/>
<evidence type="ECO:0000256" key="12">
    <source>
        <dbReference type="ARBA" id="ARBA00023242"/>
    </source>
</evidence>
<dbReference type="InterPro" id="IPR050527">
    <property type="entry name" value="Snail/Krueppel_Znf"/>
</dbReference>
<evidence type="ECO:0000256" key="4">
    <source>
        <dbReference type="ARBA" id="ARBA00022723"/>
    </source>
</evidence>
<evidence type="ECO:0000256" key="5">
    <source>
        <dbReference type="ARBA" id="ARBA00022737"/>
    </source>
</evidence>
<feature type="region of interest" description="Disordered" evidence="13">
    <location>
        <begin position="650"/>
        <end position="733"/>
    </location>
</feature>
<feature type="compositionally biased region" description="Basic and acidic residues" evidence="13">
    <location>
        <begin position="861"/>
        <end position="891"/>
    </location>
</feature>
<evidence type="ECO:0000313" key="15">
    <source>
        <dbReference type="EMBL" id="MBN3323994.1"/>
    </source>
</evidence>
<evidence type="ECO:0000256" key="13">
    <source>
        <dbReference type="SAM" id="MobiDB-lite"/>
    </source>
</evidence>
<dbReference type="Pfam" id="PF25414">
    <property type="entry name" value="zf-C2H2_Z280C_D"/>
    <property type="match status" value="1"/>
</dbReference>
<keyword evidence="11" id="KW-0804">Transcription</keyword>
<evidence type="ECO:0000313" key="16">
    <source>
        <dbReference type="Proteomes" id="UP000736164"/>
    </source>
</evidence>
<feature type="domain" description="C2H2-type" evidence="14">
    <location>
        <begin position="547"/>
        <end position="568"/>
    </location>
</feature>
<dbReference type="PANTHER" id="PTHR24388:SF34">
    <property type="entry name" value="ZINC FINGER PROTEIN 280D"/>
    <property type="match status" value="1"/>
</dbReference>
<accession>A0A8J7P4R8</accession>
<feature type="compositionally biased region" description="Polar residues" evidence="13">
    <location>
        <begin position="1069"/>
        <end position="1079"/>
    </location>
</feature>
<evidence type="ECO:0000256" key="9">
    <source>
        <dbReference type="ARBA" id="ARBA00023015"/>
    </source>
</evidence>
<feature type="compositionally biased region" description="Polar residues" evidence="13">
    <location>
        <begin position="64"/>
        <end position="77"/>
    </location>
</feature>
<dbReference type="Pfam" id="PF25429">
    <property type="entry name" value="zf-POGZ"/>
    <property type="match status" value="1"/>
</dbReference>
<evidence type="ECO:0000256" key="11">
    <source>
        <dbReference type="ARBA" id="ARBA00023163"/>
    </source>
</evidence>
<dbReference type="InterPro" id="IPR013087">
    <property type="entry name" value="Znf_C2H2_type"/>
</dbReference>
<gene>
    <name evidence="15" type="primary">Znf280d</name>
    <name evidence="15" type="ORF">GTO95_0006713</name>
</gene>
<keyword evidence="16" id="KW-1185">Reference proteome</keyword>
<organism evidence="15 16">
    <name type="scientific">Atractosteus spatula</name>
    <name type="common">Alligator gar</name>
    <name type="synonym">Lepisosteus spatula</name>
    <dbReference type="NCBI Taxonomy" id="7917"/>
    <lineage>
        <taxon>Eukaryota</taxon>
        <taxon>Metazoa</taxon>
        <taxon>Chordata</taxon>
        <taxon>Craniata</taxon>
        <taxon>Vertebrata</taxon>
        <taxon>Euteleostomi</taxon>
        <taxon>Actinopterygii</taxon>
        <taxon>Neopterygii</taxon>
        <taxon>Holostei</taxon>
        <taxon>Semionotiformes</taxon>
        <taxon>Lepisosteidae</taxon>
        <taxon>Atractosteus</taxon>
    </lineage>
</organism>
<feature type="domain" description="C2H2-type" evidence="14">
    <location>
        <begin position="480"/>
        <end position="500"/>
    </location>
</feature>
<feature type="domain" description="C2H2-type" evidence="14">
    <location>
        <begin position="606"/>
        <end position="626"/>
    </location>
</feature>
<protein>
    <submittedName>
        <fullName evidence="15">Z280D protein</fullName>
    </submittedName>
</protein>
<feature type="compositionally biased region" description="Acidic residues" evidence="13">
    <location>
        <begin position="23"/>
        <end position="35"/>
    </location>
</feature>
<keyword evidence="6" id="KW-0863">Zinc-finger</keyword>
<dbReference type="PROSITE" id="PS00028">
    <property type="entry name" value="ZINC_FINGER_C2H2_1"/>
    <property type="match status" value="5"/>
</dbReference>
<keyword evidence="4" id="KW-0479">Metal-binding</keyword>
<dbReference type="Proteomes" id="UP000736164">
    <property type="component" value="Unassembled WGS sequence"/>
</dbReference>
<feature type="region of interest" description="Disordered" evidence="13">
    <location>
        <begin position="1"/>
        <end position="85"/>
    </location>
</feature>
<feature type="compositionally biased region" description="Polar residues" evidence="13">
    <location>
        <begin position="345"/>
        <end position="366"/>
    </location>
</feature>
<dbReference type="SUPFAM" id="SSF57667">
    <property type="entry name" value="beta-beta-alpha zinc fingers"/>
    <property type="match status" value="1"/>
</dbReference>
<dbReference type="EMBL" id="JAAWVO010068560">
    <property type="protein sequence ID" value="MBN3323994.1"/>
    <property type="molecule type" value="Genomic_DNA"/>
</dbReference>
<proteinExistence type="predicted"/>
<dbReference type="GO" id="GO:0005634">
    <property type="term" value="C:nucleus"/>
    <property type="evidence" value="ECO:0007669"/>
    <property type="project" value="UniProtKB-SubCell"/>
</dbReference>
<dbReference type="InterPro" id="IPR059074">
    <property type="entry name" value="zf-C2H2_Z280C_D"/>
</dbReference>
<feature type="compositionally biased region" description="Basic and acidic residues" evidence="13">
    <location>
        <begin position="927"/>
        <end position="951"/>
    </location>
</feature>
<feature type="compositionally biased region" description="Polar residues" evidence="13">
    <location>
        <begin position="953"/>
        <end position="972"/>
    </location>
</feature>
<name>A0A8J7P4R8_ATRSP</name>
<feature type="compositionally biased region" description="Basic and acidic residues" evidence="13">
    <location>
        <begin position="899"/>
        <end position="916"/>
    </location>
</feature>
<evidence type="ECO:0000256" key="1">
    <source>
        <dbReference type="ARBA" id="ARBA00003729"/>
    </source>
</evidence>
<feature type="compositionally biased region" description="Low complexity" evidence="13">
    <location>
        <begin position="677"/>
        <end position="719"/>
    </location>
</feature>
<dbReference type="GO" id="GO:0008270">
    <property type="term" value="F:zinc ion binding"/>
    <property type="evidence" value="ECO:0007669"/>
    <property type="project" value="UniProtKB-KW"/>
</dbReference>
<keyword evidence="9" id="KW-0805">Transcription regulation</keyword>
<dbReference type="InterPro" id="IPR036236">
    <property type="entry name" value="Znf_C2H2_sf"/>
</dbReference>
<keyword evidence="12" id="KW-0539">Nucleus</keyword>
<evidence type="ECO:0000256" key="3">
    <source>
        <dbReference type="ARBA" id="ARBA00022499"/>
    </source>
</evidence>
<comment type="function">
    <text evidence="1">May function as a transcription factor.</text>
</comment>
<evidence type="ECO:0000256" key="6">
    <source>
        <dbReference type="ARBA" id="ARBA00022771"/>
    </source>
</evidence>
<evidence type="ECO:0000256" key="7">
    <source>
        <dbReference type="ARBA" id="ARBA00022833"/>
    </source>
</evidence>
<dbReference type="FunFam" id="3.30.160.60:FF:000298">
    <property type="entry name" value="zinc finger protein 280D isoform X1"/>
    <property type="match status" value="1"/>
</dbReference>
<sequence length="1079" mass="117918">MAELFMECEEEELEPWQRRIPEVVDDDDDDDDDEPIFVGEFTSSKASASSRQNSAPQRLPVDNGTPNRSTASYNTGPGPTFKAANQHYTAPASAPSVMAVSAIYQPVSRSAGASASSQPAQRPSPAPSSAQPVCRGIPAPIVPQVAVRPLSPASQPVTRSLLIPVTTQPLDRSGPIPIVTQHVSRTVTAVTAQPIIINNQGYIMSSPQISGSSTLMLGIKASSGGTQYPSGTSIAVLPGVSPQVGRPVQQITQVHQVTPVRTVSNLSHRPQVQVSSTIQSSILSLAHVQSSSQPSSAKLQPVQMTTTKLQPIQLASASLHSSPVICAKQQSVPVVSPQLQPAPQGTNRTGNSTNSAAKRSSASDGNGNVPKKTKLDAGTPSSASGNVKNGAPFLKACPKCNIHFNLPEPLRNHMRYCCYEMMNVYFPMTSKQETPATPVKSADAEKGKLIMLVNEFYYGKHEGDFGLGQQEQKTNTTFKCCSCLKILKNNIRFMNHMKHHLELEKQSNESWENHTTCQHCYRQYSTPFQLQCHIESAHSPYESTTNCKICELAFESEQVLLQHMKDNHKPGEMPYVCQVCNYRSSFFSEVENHFRSVHENTKYLLCPFCLKVIRSGTPYMQHYMRHQKKGIHRCTKCRLQFLTCKEKMDHKTQHHRTFRKPRSLEGLPPGTKVTIRASLASGGSPASPNSSSKSIISIIPNSPNAKQSHKSQSSQARSRSSSHNKKQERLNNSKLSGRCTLALRNLRNHLGVQKCVECYMEIKDFPSHYPTFVNCHMCTYRTSCTKAFANHMMRFHTASSRDRLQKRTRPPGSLRGVTLVCLNCDFLTDSSGADSMSKHLTDRQNHTCQVIVEQETAEIFTGERIKTEPRDSHAVQEREDSEGGKCTDELNKSPTSPTDVERNERVDPPDPGEAKEVAAGGKVVSESSDRGAALKEERDRSSPQRGSDVKTEPSASDPAQDTPGPRSQTSQDISREEPGAKVPPSPSASEEEEKPDSGGSVPFEQFFRKVDEPQSVSSDVSEQGSSHLEPLTPSEVLEHEATEILQKGGVAPAAARTPPASDHAEDSGDTSGADQSQDG</sequence>
<keyword evidence="3" id="KW-1017">Isopeptide bond</keyword>
<keyword evidence="7" id="KW-0862">Zinc</keyword>
<dbReference type="InterPro" id="IPR057618">
    <property type="entry name" value="Znf_POGZ/Z280C-D-like"/>
</dbReference>
<dbReference type="GO" id="GO:0000978">
    <property type="term" value="F:RNA polymerase II cis-regulatory region sequence-specific DNA binding"/>
    <property type="evidence" value="ECO:0007669"/>
    <property type="project" value="TreeGrafter"/>
</dbReference>